<gene>
    <name evidence="2" type="ORF">DARMORV10_A09P40340.1</name>
</gene>
<protein>
    <submittedName>
        <fullName evidence="2">(rape) hypothetical protein</fullName>
    </submittedName>
</protein>
<sequence>METFPSNIINREVQKTSMVDPFNTSVQVSGFQSPSRFAVLGDVDMAPDETTSSLGFTRGGKESRKKNS</sequence>
<dbReference type="EMBL" id="HG994363">
    <property type="protein sequence ID" value="CAF2045667.1"/>
    <property type="molecule type" value="Genomic_DNA"/>
</dbReference>
<evidence type="ECO:0000256" key="1">
    <source>
        <dbReference type="SAM" id="MobiDB-lite"/>
    </source>
</evidence>
<name>A0A816P970_BRANA</name>
<dbReference type="Proteomes" id="UP001295469">
    <property type="component" value="Chromosome A09"/>
</dbReference>
<evidence type="ECO:0000313" key="2">
    <source>
        <dbReference type="EMBL" id="CAF2045667.1"/>
    </source>
</evidence>
<feature type="region of interest" description="Disordered" evidence="1">
    <location>
        <begin position="48"/>
        <end position="68"/>
    </location>
</feature>
<proteinExistence type="predicted"/>
<reference evidence="2" key="1">
    <citation type="submission" date="2021-01" db="EMBL/GenBank/DDBJ databases">
        <authorList>
            <consortium name="Genoscope - CEA"/>
            <person name="William W."/>
        </authorList>
    </citation>
    <scope>NUCLEOTIDE SEQUENCE</scope>
</reference>
<dbReference type="AlphaFoldDB" id="A0A816P970"/>
<organism evidence="2">
    <name type="scientific">Brassica napus</name>
    <name type="common">Rape</name>
    <dbReference type="NCBI Taxonomy" id="3708"/>
    <lineage>
        <taxon>Eukaryota</taxon>
        <taxon>Viridiplantae</taxon>
        <taxon>Streptophyta</taxon>
        <taxon>Embryophyta</taxon>
        <taxon>Tracheophyta</taxon>
        <taxon>Spermatophyta</taxon>
        <taxon>Magnoliopsida</taxon>
        <taxon>eudicotyledons</taxon>
        <taxon>Gunneridae</taxon>
        <taxon>Pentapetalae</taxon>
        <taxon>rosids</taxon>
        <taxon>malvids</taxon>
        <taxon>Brassicales</taxon>
        <taxon>Brassicaceae</taxon>
        <taxon>Brassiceae</taxon>
        <taxon>Brassica</taxon>
    </lineage>
</organism>
<accession>A0A816P970</accession>